<name>A0A8S2E5U6_9BILA</name>
<evidence type="ECO:0000313" key="2">
    <source>
        <dbReference type="EMBL" id="CAF1065070.1"/>
    </source>
</evidence>
<evidence type="ECO:0000313" key="3">
    <source>
        <dbReference type="EMBL" id="CAF3830191.1"/>
    </source>
</evidence>
<dbReference type="EMBL" id="CAJNOK010008495">
    <property type="protein sequence ID" value="CAF1065070.1"/>
    <property type="molecule type" value="Genomic_DNA"/>
</dbReference>
<accession>A0A8S2E5U6</accession>
<evidence type="ECO:0000256" key="1">
    <source>
        <dbReference type="SAM" id="MobiDB-lite"/>
    </source>
</evidence>
<feature type="compositionally biased region" description="Basic and acidic residues" evidence="1">
    <location>
        <begin position="30"/>
        <end position="39"/>
    </location>
</feature>
<reference evidence="2" key="1">
    <citation type="submission" date="2021-02" db="EMBL/GenBank/DDBJ databases">
        <authorList>
            <person name="Nowell W R."/>
        </authorList>
    </citation>
    <scope>NUCLEOTIDE SEQUENCE</scope>
</reference>
<sequence>MHRHLRLEWWEQRSAAATSNPGTVSSKCNKKPEDLTPEQRRALLNRKRYERRNRMIIVAQTKIEELQKQLDEDRQTVSSIPDEGSKDDDVILASQHQPTQASSTLVVRFLKMEASDVENLANDMERLA</sequence>
<dbReference type="AlphaFoldDB" id="A0A8S2E5U6"/>
<gene>
    <name evidence="2" type="ORF">OVA965_LOCUS17614</name>
    <name evidence="3" type="ORF">TMI583_LOCUS17626</name>
</gene>
<dbReference type="Proteomes" id="UP000677228">
    <property type="component" value="Unassembled WGS sequence"/>
</dbReference>
<dbReference type="EMBL" id="CAJOBA010008511">
    <property type="protein sequence ID" value="CAF3830191.1"/>
    <property type="molecule type" value="Genomic_DNA"/>
</dbReference>
<protein>
    <submittedName>
        <fullName evidence="2">Uncharacterized protein</fullName>
    </submittedName>
</protein>
<proteinExistence type="predicted"/>
<organism evidence="2 4">
    <name type="scientific">Didymodactylos carnosus</name>
    <dbReference type="NCBI Taxonomy" id="1234261"/>
    <lineage>
        <taxon>Eukaryota</taxon>
        <taxon>Metazoa</taxon>
        <taxon>Spiralia</taxon>
        <taxon>Gnathifera</taxon>
        <taxon>Rotifera</taxon>
        <taxon>Eurotatoria</taxon>
        <taxon>Bdelloidea</taxon>
        <taxon>Philodinida</taxon>
        <taxon>Philodinidae</taxon>
        <taxon>Didymodactylos</taxon>
    </lineage>
</organism>
<feature type="region of interest" description="Disordered" evidence="1">
    <location>
        <begin position="16"/>
        <end position="39"/>
    </location>
</feature>
<dbReference type="Proteomes" id="UP000682733">
    <property type="component" value="Unassembled WGS sequence"/>
</dbReference>
<feature type="region of interest" description="Disordered" evidence="1">
    <location>
        <begin position="70"/>
        <end position="89"/>
    </location>
</feature>
<evidence type="ECO:0000313" key="4">
    <source>
        <dbReference type="Proteomes" id="UP000677228"/>
    </source>
</evidence>
<comment type="caution">
    <text evidence="2">The sequence shown here is derived from an EMBL/GenBank/DDBJ whole genome shotgun (WGS) entry which is preliminary data.</text>
</comment>
<feature type="compositionally biased region" description="Polar residues" evidence="1">
    <location>
        <begin position="16"/>
        <end position="27"/>
    </location>
</feature>